<name>A0A5A8F5E4_9BACT</name>
<dbReference type="RefSeq" id="WP_149265497.1">
    <property type="nucleotide sequence ID" value="NZ_VFJB01000002.1"/>
</dbReference>
<keyword evidence="3" id="KW-1185">Reference proteome</keyword>
<dbReference type="Proteomes" id="UP000322876">
    <property type="component" value="Unassembled WGS sequence"/>
</dbReference>
<dbReference type="AlphaFoldDB" id="A0A5A8F5E4"/>
<feature type="transmembrane region" description="Helical" evidence="1">
    <location>
        <begin position="69"/>
        <end position="102"/>
    </location>
</feature>
<evidence type="ECO:0000313" key="3">
    <source>
        <dbReference type="Proteomes" id="UP000322876"/>
    </source>
</evidence>
<dbReference type="EMBL" id="VFJB01000002">
    <property type="protein sequence ID" value="KAA0259242.1"/>
    <property type="molecule type" value="Genomic_DNA"/>
</dbReference>
<feature type="transmembrane region" description="Helical" evidence="1">
    <location>
        <begin position="227"/>
        <end position="247"/>
    </location>
</feature>
<feature type="transmembrane region" description="Helical" evidence="1">
    <location>
        <begin position="30"/>
        <end position="49"/>
    </location>
</feature>
<reference evidence="2 3" key="1">
    <citation type="submission" date="2019-06" db="EMBL/GenBank/DDBJ databases">
        <title>Genomic insights into carbon and energy metabolism of Deferribacter autotrophicus revealed new metabolic traits in the phylum Deferribacteres.</title>
        <authorList>
            <person name="Slobodkin A.I."/>
            <person name="Slobodkina G.B."/>
            <person name="Allioux M."/>
            <person name="Alain K."/>
            <person name="Jebbar M."/>
            <person name="Shadrin V."/>
            <person name="Kublanov I.V."/>
            <person name="Toshchakov S.V."/>
            <person name="Bonch-Osmolovskaya E.A."/>
        </authorList>
    </citation>
    <scope>NUCLEOTIDE SEQUENCE [LARGE SCALE GENOMIC DNA]</scope>
    <source>
        <strain evidence="2 3">SL50</strain>
    </source>
</reference>
<feature type="transmembrane region" description="Helical" evidence="1">
    <location>
        <begin position="311"/>
        <end position="331"/>
    </location>
</feature>
<dbReference type="OrthoDB" id="9790592at2"/>
<organism evidence="2 3">
    <name type="scientific">Deferribacter autotrophicus</name>
    <dbReference type="NCBI Taxonomy" id="500465"/>
    <lineage>
        <taxon>Bacteria</taxon>
        <taxon>Pseudomonadati</taxon>
        <taxon>Deferribacterota</taxon>
        <taxon>Deferribacteres</taxon>
        <taxon>Deferribacterales</taxon>
        <taxon>Deferribacteraceae</taxon>
        <taxon>Deferribacter</taxon>
    </lineage>
</organism>
<feature type="transmembrane region" description="Helical" evidence="1">
    <location>
        <begin position="259"/>
        <end position="280"/>
    </location>
</feature>
<evidence type="ECO:0000313" key="2">
    <source>
        <dbReference type="EMBL" id="KAA0259242.1"/>
    </source>
</evidence>
<keyword evidence="1" id="KW-0472">Membrane</keyword>
<feature type="transmembrane region" description="Helical" evidence="1">
    <location>
        <begin position="114"/>
        <end position="130"/>
    </location>
</feature>
<comment type="caution">
    <text evidence="2">The sequence shown here is derived from an EMBL/GenBank/DDBJ whole genome shotgun (WGS) entry which is preliminary data.</text>
</comment>
<protein>
    <submittedName>
        <fullName evidence="2">Uncharacterized protein</fullName>
    </submittedName>
</protein>
<accession>A0A5A8F5E4</accession>
<feature type="transmembrane region" description="Helical" evidence="1">
    <location>
        <begin position="287"/>
        <end position="305"/>
    </location>
</feature>
<sequence length="342" mass="40070">MLKKLTFFYFFLTAFTTFFYSDFFMFKEGVYFHGMVGILGFALNAYLSIVVNEKNFKVVFDTLQKIYFYLSIILITLICFKLYVLITIVSFVYFIFTIPMLLRYDPDYVGLEKLFIKSSIYILLLDWVYFMYSLNYNTFFGMKTKFSYNYLSFSFPLSLILFSEFVKFLKMKKKEIVVSVIVLVGGVLTMFIGMLLNIPIIELSSAGILLLLIFYYFVKSGKINDKFLFFNYMGLLLTGIFGFWYLYTVIAGVSDKVILLLHAHFAHYTWATFGLFYLFVKNVKKRIYCMANLLLSLVCLSVYLIKPYAFLLYISFCFFVISGLIALFAFLKNGVRYGFKTS</sequence>
<gene>
    <name evidence="2" type="ORF">FHQ18_01975</name>
</gene>
<proteinExistence type="predicted"/>
<keyword evidence="1" id="KW-1133">Transmembrane helix</keyword>
<evidence type="ECO:0000256" key="1">
    <source>
        <dbReference type="SAM" id="Phobius"/>
    </source>
</evidence>
<feature type="transmembrane region" description="Helical" evidence="1">
    <location>
        <begin position="200"/>
        <end position="218"/>
    </location>
</feature>
<feature type="transmembrane region" description="Helical" evidence="1">
    <location>
        <begin position="176"/>
        <end position="194"/>
    </location>
</feature>
<feature type="transmembrane region" description="Helical" evidence="1">
    <location>
        <begin position="6"/>
        <end position="23"/>
    </location>
</feature>
<keyword evidence="1" id="KW-0812">Transmembrane</keyword>